<keyword evidence="1" id="KW-0597">Phosphoprotein</keyword>
<evidence type="ECO:0000259" key="5">
    <source>
        <dbReference type="Pfam" id="PF14501"/>
    </source>
</evidence>
<comment type="caution">
    <text evidence="7">The sequence shown here is derived from an EMBL/GenBank/DDBJ whole genome shotgun (WGS) entry which is preliminary data.</text>
</comment>
<dbReference type="GO" id="GO:0042802">
    <property type="term" value="F:identical protein binding"/>
    <property type="evidence" value="ECO:0007669"/>
    <property type="project" value="TreeGrafter"/>
</dbReference>
<dbReference type="CDD" id="cd16935">
    <property type="entry name" value="HATPase_AgrC-ComD-like"/>
    <property type="match status" value="1"/>
</dbReference>
<keyword evidence="4" id="KW-1133">Transmembrane helix</keyword>
<evidence type="ECO:0000256" key="4">
    <source>
        <dbReference type="SAM" id="Phobius"/>
    </source>
</evidence>
<keyword evidence="4" id="KW-0472">Membrane</keyword>
<evidence type="ECO:0000313" key="10">
    <source>
        <dbReference type="Proteomes" id="UP001299608"/>
    </source>
</evidence>
<feature type="transmembrane region" description="Helical" evidence="4">
    <location>
        <begin position="97"/>
        <end position="119"/>
    </location>
</feature>
<keyword evidence="2" id="KW-0808">Transferase</keyword>
<dbReference type="PANTHER" id="PTHR40448">
    <property type="entry name" value="TWO-COMPONENT SENSOR HISTIDINE KINASE"/>
    <property type="match status" value="1"/>
</dbReference>
<dbReference type="InterPro" id="IPR032834">
    <property type="entry name" value="NatK-like_C"/>
</dbReference>
<dbReference type="PANTHER" id="PTHR40448:SF1">
    <property type="entry name" value="TWO-COMPONENT SENSOR HISTIDINE KINASE"/>
    <property type="match status" value="1"/>
</dbReference>
<keyword evidence="9" id="KW-1185">Reference proteome</keyword>
<feature type="domain" description="SpoOB alpha-helical" evidence="6">
    <location>
        <begin position="249"/>
        <end position="301"/>
    </location>
</feature>
<reference evidence="7" key="3">
    <citation type="submission" date="2022-01" db="EMBL/GenBank/DDBJ databases">
        <title>Collection of gut derived symbiotic bacterial strains cultured from healthy donors.</title>
        <authorList>
            <person name="Lin H."/>
            <person name="Kohout C."/>
            <person name="Waligurski E."/>
            <person name="Pamer E.G."/>
        </authorList>
    </citation>
    <scope>NUCLEOTIDE SEQUENCE</scope>
    <source>
        <strain evidence="7">DFI.6.55</strain>
    </source>
</reference>
<organism evidence="7 10">
    <name type="scientific">Enterocloster aldenensis</name>
    <dbReference type="NCBI Taxonomy" id="358742"/>
    <lineage>
        <taxon>Bacteria</taxon>
        <taxon>Bacillati</taxon>
        <taxon>Bacillota</taxon>
        <taxon>Clostridia</taxon>
        <taxon>Lachnospirales</taxon>
        <taxon>Lachnospiraceae</taxon>
        <taxon>Enterocloster</taxon>
    </lineage>
</organism>
<evidence type="ECO:0000256" key="3">
    <source>
        <dbReference type="ARBA" id="ARBA00022777"/>
    </source>
</evidence>
<dbReference type="Proteomes" id="UP001299608">
    <property type="component" value="Unassembled WGS sequence"/>
</dbReference>
<dbReference type="Pfam" id="PF14501">
    <property type="entry name" value="HATPase_c_5"/>
    <property type="match status" value="1"/>
</dbReference>
<keyword evidence="4" id="KW-0812">Transmembrane</keyword>
<evidence type="ECO:0000256" key="2">
    <source>
        <dbReference type="ARBA" id="ARBA00022679"/>
    </source>
</evidence>
<dbReference type="InterPro" id="IPR036890">
    <property type="entry name" value="HATPase_C_sf"/>
</dbReference>
<sequence length="446" mass="50581">MMYPVSILLVCTILAELLYVILPFLLTFRKEWRYSAAKITGILLGYLFFVCVLTCAALKQTPERIRLPWNCMIMVSHVLVCRWMVKTDLQVTVYSLFLYKNFVDISTFFAGLLDVSRNIPASTAPISSAGFAYQLLFLTLIVSSAYYLLHGHLAQAVEYTRPLPVWSRLVSIPVLFFIVHHFDVGYIMPKQFMATHTNAFFSVICWLTCIYTVHYVTLRILSRLAQSYAASEQYRTTRLLASVQTSQMATLQYNLDQLKKTRHDYRHHLITIKGLLEEKKPDCALEYINEYLGSFEALSTIQYCSNISSNAILNYYIHLARNQGIGVETSISLPEALPLPDTDFCTILGNLLSNAVEACERQTSGIPAIAINIGQAGKSMIALSIRNTYTHAIRLKDGRFLSSKREDLGTGTSSVRYLVERYHGILKFTYENGIFEASLLLNPLMK</sequence>
<dbReference type="Proteomes" id="UP000669239">
    <property type="component" value="Unassembled WGS sequence"/>
</dbReference>
<reference evidence="8 9" key="1">
    <citation type="journal article" date="2020" name="Cell Host Microbe">
        <title>Functional and Genomic Variation between Human-Derived Isolates of Lachnospiraceae Reveals Inter- and Intra-Species Diversity.</title>
        <authorList>
            <person name="Sorbara M.T."/>
            <person name="Littmann E.R."/>
            <person name="Fontana E."/>
            <person name="Moody T.U."/>
            <person name="Kohout C.E."/>
            <person name="Gjonbalaj M."/>
            <person name="Eaton V."/>
            <person name="Seok R."/>
            <person name="Leiner I.M."/>
            <person name="Pamer E.G."/>
        </authorList>
    </citation>
    <scope>NUCLEOTIDE SEQUENCE [LARGE SCALE GENOMIC DNA]</scope>
    <source>
        <strain evidence="8 9">MSK.1.17</strain>
    </source>
</reference>
<evidence type="ECO:0000313" key="7">
    <source>
        <dbReference type="EMBL" id="MCG4744791.1"/>
    </source>
</evidence>
<dbReference type="SUPFAM" id="SSF55890">
    <property type="entry name" value="Sporulation response regulatory protein Spo0B"/>
    <property type="match status" value="1"/>
</dbReference>
<dbReference type="GO" id="GO:0000155">
    <property type="term" value="F:phosphorelay sensor kinase activity"/>
    <property type="evidence" value="ECO:0007669"/>
    <property type="project" value="InterPro"/>
</dbReference>
<gene>
    <name evidence="8" type="ORF">G5B36_14265</name>
    <name evidence="7" type="ORF">L0N08_05150</name>
</gene>
<name>A0AAW5BU95_9FIRM</name>
<reference evidence="8" key="2">
    <citation type="submission" date="2020-02" db="EMBL/GenBank/DDBJ databases">
        <authorList>
            <person name="Littmann E."/>
            <person name="Sorbara M."/>
        </authorList>
    </citation>
    <scope>NUCLEOTIDE SEQUENCE</scope>
    <source>
        <strain evidence="8">MSK.1.17</strain>
    </source>
</reference>
<protein>
    <submittedName>
        <fullName evidence="7">GHKL domain-containing protein</fullName>
    </submittedName>
</protein>
<evidence type="ECO:0000313" key="9">
    <source>
        <dbReference type="Proteomes" id="UP000669239"/>
    </source>
</evidence>
<feature type="transmembrane region" description="Helical" evidence="4">
    <location>
        <begin position="199"/>
        <end position="218"/>
    </location>
</feature>
<dbReference type="Gene3D" id="1.10.287.130">
    <property type="match status" value="1"/>
</dbReference>
<feature type="transmembrane region" description="Helical" evidence="4">
    <location>
        <begin position="40"/>
        <end position="61"/>
    </location>
</feature>
<accession>A0AAW5BU95</accession>
<dbReference type="AlphaFoldDB" id="A0AAW5BU95"/>
<evidence type="ECO:0000259" key="6">
    <source>
        <dbReference type="Pfam" id="PF14689"/>
    </source>
</evidence>
<feature type="domain" description="Sensor histidine kinase NatK-like C-terminal" evidence="5">
    <location>
        <begin position="342"/>
        <end position="441"/>
    </location>
</feature>
<feature type="transmembrane region" description="Helical" evidence="4">
    <location>
        <begin position="169"/>
        <end position="187"/>
    </location>
</feature>
<dbReference type="EMBL" id="JAAITT010000019">
    <property type="protein sequence ID" value="NSJ49855.1"/>
    <property type="molecule type" value="Genomic_DNA"/>
</dbReference>
<dbReference type="SUPFAM" id="SSF55874">
    <property type="entry name" value="ATPase domain of HSP90 chaperone/DNA topoisomerase II/histidine kinase"/>
    <property type="match status" value="1"/>
</dbReference>
<dbReference type="InterPro" id="IPR016120">
    <property type="entry name" value="Sig_transdc_His_kin_SpoOB"/>
</dbReference>
<evidence type="ECO:0000313" key="8">
    <source>
        <dbReference type="EMBL" id="NSJ49855.1"/>
    </source>
</evidence>
<proteinExistence type="predicted"/>
<dbReference type="RefSeq" id="WP_165641140.1">
    <property type="nucleotide sequence ID" value="NZ_JAAITT010000019.1"/>
</dbReference>
<keyword evidence="3" id="KW-0418">Kinase</keyword>
<dbReference type="Gene3D" id="3.30.565.10">
    <property type="entry name" value="Histidine kinase-like ATPase, C-terminal domain"/>
    <property type="match status" value="1"/>
</dbReference>
<feature type="transmembrane region" description="Helical" evidence="4">
    <location>
        <begin position="131"/>
        <end position="149"/>
    </location>
</feature>
<dbReference type="Pfam" id="PF14689">
    <property type="entry name" value="SPOB_a"/>
    <property type="match status" value="1"/>
</dbReference>
<feature type="transmembrane region" description="Helical" evidence="4">
    <location>
        <begin position="6"/>
        <end position="28"/>
    </location>
</feature>
<evidence type="ECO:0000256" key="1">
    <source>
        <dbReference type="ARBA" id="ARBA00022553"/>
    </source>
</evidence>
<dbReference type="EMBL" id="JAKNGE010000005">
    <property type="protein sequence ID" value="MCG4744791.1"/>
    <property type="molecule type" value="Genomic_DNA"/>
</dbReference>
<dbReference type="InterPro" id="IPR039506">
    <property type="entry name" value="SPOB_a"/>
</dbReference>